<protein>
    <recommendedName>
        <fullName evidence="5">CENP-V/GFA domain-containing protein</fullName>
    </recommendedName>
</protein>
<reference evidence="6 7" key="1">
    <citation type="submission" date="2019-01" db="EMBL/GenBank/DDBJ databases">
        <title>Genome sequencing of the rare red list fungi Fomitopsis rosea.</title>
        <authorList>
            <person name="Buettner E."/>
            <person name="Kellner H."/>
        </authorList>
    </citation>
    <scope>NUCLEOTIDE SEQUENCE [LARGE SCALE GENOMIC DNA]</scope>
    <source>
        <strain evidence="6 7">DSM 105464</strain>
    </source>
</reference>
<evidence type="ECO:0000313" key="7">
    <source>
        <dbReference type="Proteomes" id="UP000298390"/>
    </source>
</evidence>
<accession>A0A4Y9XKS7</accession>
<dbReference type="GO" id="GO:0016846">
    <property type="term" value="F:carbon-sulfur lyase activity"/>
    <property type="evidence" value="ECO:0007669"/>
    <property type="project" value="InterPro"/>
</dbReference>
<evidence type="ECO:0000256" key="1">
    <source>
        <dbReference type="ARBA" id="ARBA00005495"/>
    </source>
</evidence>
<organism evidence="6 7">
    <name type="scientific">Rhodofomes roseus</name>
    <dbReference type="NCBI Taxonomy" id="34475"/>
    <lineage>
        <taxon>Eukaryota</taxon>
        <taxon>Fungi</taxon>
        <taxon>Dikarya</taxon>
        <taxon>Basidiomycota</taxon>
        <taxon>Agaricomycotina</taxon>
        <taxon>Agaricomycetes</taxon>
        <taxon>Polyporales</taxon>
        <taxon>Rhodofomes</taxon>
    </lineage>
</organism>
<comment type="caution">
    <text evidence="6">The sequence shown here is derived from an EMBL/GenBank/DDBJ whole genome shotgun (WGS) entry which is preliminary data.</text>
</comment>
<dbReference type="EMBL" id="SEKV01001442">
    <property type="protein sequence ID" value="TFY50590.1"/>
    <property type="molecule type" value="Genomic_DNA"/>
</dbReference>
<evidence type="ECO:0000256" key="3">
    <source>
        <dbReference type="ARBA" id="ARBA00022833"/>
    </source>
</evidence>
<evidence type="ECO:0000256" key="4">
    <source>
        <dbReference type="ARBA" id="ARBA00023239"/>
    </source>
</evidence>
<comment type="similarity">
    <text evidence="1">Belongs to the Gfa family.</text>
</comment>
<feature type="domain" description="CENP-V/GFA" evidence="5">
    <location>
        <begin position="4"/>
        <end position="152"/>
    </location>
</feature>
<dbReference type="PANTHER" id="PTHR33337:SF40">
    <property type="entry name" value="CENP-V_GFA DOMAIN-CONTAINING PROTEIN-RELATED"/>
    <property type="match status" value="1"/>
</dbReference>
<dbReference type="SUPFAM" id="SSF51316">
    <property type="entry name" value="Mss4-like"/>
    <property type="match status" value="2"/>
</dbReference>
<keyword evidence="3" id="KW-0862">Zinc</keyword>
<dbReference type="InterPro" id="IPR011057">
    <property type="entry name" value="Mss4-like_sf"/>
</dbReference>
<dbReference type="Gene3D" id="3.90.1590.10">
    <property type="entry name" value="glutathione-dependent formaldehyde- activating enzyme (gfa)"/>
    <property type="match status" value="1"/>
</dbReference>
<gene>
    <name evidence="6" type="ORF">EVJ58_g10980</name>
</gene>
<dbReference type="PANTHER" id="PTHR33337">
    <property type="entry name" value="GFA DOMAIN-CONTAINING PROTEIN"/>
    <property type="match status" value="1"/>
</dbReference>
<name>A0A4Y9XKS7_9APHY</name>
<keyword evidence="4" id="KW-0456">Lyase</keyword>
<evidence type="ECO:0000313" key="6">
    <source>
        <dbReference type="EMBL" id="TFY50590.1"/>
    </source>
</evidence>
<evidence type="ECO:0000256" key="2">
    <source>
        <dbReference type="ARBA" id="ARBA00022723"/>
    </source>
</evidence>
<proteinExistence type="inferred from homology"/>
<dbReference type="InterPro" id="IPR006913">
    <property type="entry name" value="CENP-V/GFA"/>
</dbReference>
<dbReference type="PROSITE" id="PS51891">
    <property type="entry name" value="CENP_V_GFA"/>
    <property type="match status" value="1"/>
</dbReference>
<dbReference type="AlphaFoldDB" id="A0A4Y9XKS7"/>
<dbReference type="GO" id="GO:0046872">
    <property type="term" value="F:metal ion binding"/>
    <property type="evidence" value="ECO:0007669"/>
    <property type="project" value="UniProtKB-KW"/>
</dbReference>
<dbReference type="Proteomes" id="UP000298390">
    <property type="component" value="Unassembled WGS sequence"/>
</dbReference>
<evidence type="ECO:0000259" key="5">
    <source>
        <dbReference type="PROSITE" id="PS51891"/>
    </source>
</evidence>
<sequence>MPTYNGGCYCGNIRYELSLDSPDQARMSICHCTNCKVRFPFTPAVNHALINSRRPSQKFTGSAFGITAKIPASAFRLRKGQTTHHVGDNGSGTQLTREFCGACGSGILEYGAHAGENVYLFYGSLDEPDALPPKGEFFCKERAQWLPEIPGEPVCANIHVEDDLR</sequence>
<dbReference type="STRING" id="34475.A0A4Y9XKS7"/>
<keyword evidence="2" id="KW-0479">Metal-binding</keyword>
<dbReference type="Pfam" id="PF04828">
    <property type="entry name" value="GFA"/>
    <property type="match status" value="2"/>
</dbReference>